<evidence type="ECO:0000256" key="1">
    <source>
        <dbReference type="ARBA" id="ARBA00023015"/>
    </source>
</evidence>
<keyword evidence="2" id="KW-0804">Transcription</keyword>
<dbReference type="OrthoDB" id="9811084at2"/>
<proteinExistence type="predicted"/>
<dbReference type="SUPFAM" id="SSF48498">
    <property type="entry name" value="Tetracyclin repressor-like, C-terminal domain"/>
    <property type="match status" value="1"/>
</dbReference>
<keyword evidence="1" id="KW-0805">Transcription regulation</keyword>
<dbReference type="SUPFAM" id="SSF46689">
    <property type="entry name" value="Homeodomain-like"/>
    <property type="match status" value="1"/>
</dbReference>
<accession>A0A317DUH5</accession>
<dbReference type="Pfam" id="PF21993">
    <property type="entry name" value="TetR_C_13_2"/>
    <property type="match status" value="1"/>
</dbReference>
<evidence type="ECO:0000313" key="6">
    <source>
        <dbReference type="Proteomes" id="UP000246077"/>
    </source>
</evidence>
<evidence type="ECO:0000256" key="3">
    <source>
        <dbReference type="SAM" id="MobiDB-lite"/>
    </source>
</evidence>
<name>A0A317DUH5_9PROT</name>
<dbReference type="PANTHER" id="PTHR47506">
    <property type="entry name" value="TRANSCRIPTIONAL REGULATORY PROTEIN"/>
    <property type="match status" value="1"/>
</dbReference>
<dbReference type="InterPro" id="IPR009057">
    <property type="entry name" value="Homeodomain-like_sf"/>
</dbReference>
<keyword evidence="6" id="KW-1185">Reference proteome</keyword>
<evidence type="ECO:0000256" key="2">
    <source>
        <dbReference type="ARBA" id="ARBA00023163"/>
    </source>
</evidence>
<evidence type="ECO:0000313" key="5">
    <source>
        <dbReference type="EMBL" id="PWR18338.1"/>
    </source>
</evidence>
<dbReference type="PANTHER" id="PTHR47506:SF3">
    <property type="entry name" value="HTH-TYPE TRANSCRIPTIONAL REGULATOR LMRA"/>
    <property type="match status" value="1"/>
</dbReference>
<sequence length="197" mass="21078">MGQQDQRHQQKGDRRGLNATSIREVVRRTGTPWGSVGHHFPRGTLQLLEDALIFAGREVGQLLAVLVEAHGVKAGLSAFIAGWRQILEESAFEAGCPVLAVSVEAFVGEAGFPDAEVQAHLLDMTQVIFDQWRGTLTRGLEKEGMAPARARRLAMLIVASVEGTVALCRASRSTRALDDVGEELEALLAIAAAGAAD</sequence>
<dbReference type="InterPro" id="IPR036271">
    <property type="entry name" value="Tet_transcr_reg_TetR-rel_C_sf"/>
</dbReference>
<comment type="caution">
    <text evidence="5">The sequence shown here is derived from an EMBL/GenBank/DDBJ whole genome shotgun (WGS) entry which is preliminary data.</text>
</comment>
<evidence type="ECO:0000259" key="4">
    <source>
        <dbReference type="Pfam" id="PF21993"/>
    </source>
</evidence>
<dbReference type="AlphaFoldDB" id="A0A317DUH5"/>
<feature type="domain" description="Transcriptional regulator LmrA/YxaF-like C-terminal" evidence="4">
    <location>
        <begin position="75"/>
        <end position="182"/>
    </location>
</feature>
<feature type="region of interest" description="Disordered" evidence="3">
    <location>
        <begin position="1"/>
        <end position="21"/>
    </location>
</feature>
<protein>
    <submittedName>
        <fullName evidence="5">TetR/AcrR family transcriptional regulator</fullName>
    </submittedName>
</protein>
<reference evidence="6" key="1">
    <citation type="submission" date="2018-05" db="EMBL/GenBank/DDBJ databases">
        <title>Zavarzinia sp. HR-AS.</title>
        <authorList>
            <person name="Lee Y."/>
            <person name="Jeon C.O."/>
        </authorList>
    </citation>
    <scope>NUCLEOTIDE SEQUENCE [LARGE SCALE GENOMIC DNA]</scope>
    <source>
        <strain evidence="6">DSM 1231</strain>
    </source>
</reference>
<feature type="compositionally biased region" description="Basic and acidic residues" evidence="3">
    <location>
        <begin position="1"/>
        <end position="16"/>
    </location>
</feature>
<organism evidence="5 6">
    <name type="scientific">Zavarzinia compransoris</name>
    <dbReference type="NCBI Taxonomy" id="1264899"/>
    <lineage>
        <taxon>Bacteria</taxon>
        <taxon>Pseudomonadati</taxon>
        <taxon>Pseudomonadota</taxon>
        <taxon>Alphaproteobacteria</taxon>
        <taxon>Rhodospirillales</taxon>
        <taxon>Zavarziniaceae</taxon>
        <taxon>Zavarzinia</taxon>
    </lineage>
</organism>
<dbReference type="InterPro" id="IPR054156">
    <property type="entry name" value="YxaF_TetR_C"/>
</dbReference>
<dbReference type="EMBL" id="QGLF01000006">
    <property type="protein sequence ID" value="PWR18338.1"/>
    <property type="molecule type" value="Genomic_DNA"/>
</dbReference>
<dbReference type="RefSeq" id="WP_109923045.1">
    <property type="nucleotide sequence ID" value="NZ_QGLF01000006.1"/>
</dbReference>
<gene>
    <name evidence="5" type="ORF">DKG75_20445</name>
</gene>
<dbReference type="Gene3D" id="1.10.357.10">
    <property type="entry name" value="Tetracycline Repressor, domain 2"/>
    <property type="match status" value="1"/>
</dbReference>
<dbReference type="Proteomes" id="UP000246077">
    <property type="component" value="Unassembled WGS sequence"/>
</dbReference>